<sequence>MEDHGAEDQVSARTEEKEEARREIVATEVEVSCHPIHGDGDGPELTGFFSSGHSCDYIDASASHGARLFVFGGHVGRYAGRDDGAVRTNQLLVLHNAHTLGADEASGDGTSPTWEKVSLGKVKGRAGHASFVRNGKLYIHGGYDTGHRVLSDLIEIDPSSSSYEYRSVPYESVVQNVERRWHCSYHINNKLILHGGWNSFGALNSLVSLDLDTMKWDTLAWENGPSPRRWHTLSPIPGHPERLFSYGGYDAPKHPLNDSFILDLGAQQWVEPVMRGDIPGPLCRHTLTTLPGQSLKQMILIGGSKNDGGTNKEIRILHTDDMRWELVKDAGHLFPVIRRGHLATPVADRGIIISGGFAAEYITPFYWLDARMLR</sequence>
<name>L8GKQ1_ACACF</name>
<dbReference type="AlphaFoldDB" id="L8GKQ1"/>
<proteinExistence type="predicted"/>
<organism evidence="4 5">
    <name type="scientific">Acanthamoeba castellanii (strain ATCC 30010 / Neff)</name>
    <dbReference type="NCBI Taxonomy" id="1257118"/>
    <lineage>
        <taxon>Eukaryota</taxon>
        <taxon>Amoebozoa</taxon>
        <taxon>Discosea</taxon>
        <taxon>Longamoebia</taxon>
        <taxon>Centramoebida</taxon>
        <taxon>Acanthamoebidae</taxon>
        <taxon>Acanthamoeba</taxon>
    </lineage>
</organism>
<keyword evidence="2" id="KW-0677">Repeat</keyword>
<dbReference type="Proteomes" id="UP000011083">
    <property type="component" value="Unassembled WGS sequence"/>
</dbReference>
<evidence type="ECO:0000313" key="4">
    <source>
        <dbReference type="EMBL" id="ELR12781.1"/>
    </source>
</evidence>
<protein>
    <submittedName>
        <fullName evidence="4">Kelch repeat-containing protein</fullName>
    </submittedName>
</protein>
<dbReference type="EMBL" id="KB008103">
    <property type="protein sequence ID" value="ELR12781.1"/>
    <property type="molecule type" value="Genomic_DNA"/>
</dbReference>
<dbReference type="STRING" id="1257118.L8GKQ1"/>
<dbReference type="Gene3D" id="2.120.10.80">
    <property type="entry name" value="Kelch-type beta propeller"/>
    <property type="match status" value="2"/>
</dbReference>
<dbReference type="GeneID" id="14913624"/>
<dbReference type="InterPro" id="IPR015915">
    <property type="entry name" value="Kelch-typ_b-propeller"/>
</dbReference>
<evidence type="ECO:0000256" key="2">
    <source>
        <dbReference type="ARBA" id="ARBA00022737"/>
    </source>
</evidence>
<gene>
    <name evidence="4" type="ORF">ACA1_093170</name>
</gene>
<dbReference type="Pfam" id="PF24681">
    <property type="entry name" value="Kelch_KLHDC2_KLHL20_DRC7"/>
    <property type="match status" value="1"/>
</dbReference>
<dbReference type="SUPFAM" id="SSF50965">
    <property type="entry name" value="Galactose oxidase, central domain"/>
    <property type="match status" value="1"/>
</dbReference>
<dbReference type="VEuPathDB" id="AmoebaDB:ACA1_093170"/>
<dbReference type="RefSeq" id="XP_004334794.1">
    <property type="nucleotide sequence ID" value="XM_004334746.1"/>
</dbReference>
<evidence type="ECO:0000256" key="1">
    <source>
        <dbReference type="ARBA" id="ARBA00022441"/>
    </source>
</evidence>
<dbReference type="PANTHER" id="PTHR46093:SF18">
    <property type="entry name" value="FIBRONECTIN TYPE-III DOMAIN-CONTAINING PROTEIN"/>
    <property type="match status" value="1"/>
</dbReference>
<dbReference type="InterPro" id="IPR011043">
    <property type="entry name" value="Gal_Oxase/kelch_b-propeller"/>
</dbReference>
<dbReference type="PANTHER" id="PTHR46093">
    <property type="entry name" value="ACYL-COA-BINDING DOMAIN-CONTAINING PROTEIN 5"/>
    <property type="match status" value="1"/>
</dbReference>
<accession>L8GKQ1</accession>
<evidence type="ECO:0000313" key="5">
    <source>
        <dbReference type="Proteomes" id="UP000011083"/>
    </source>
</evidence>
<feature type="region of interest" description="Disordered" evidence="3">
    <location>
        <begin position="1"/>
        <end position="21"/>
    </location>
</feature>
<keyword evidence="5" id="KW-1185">Reference proteome</keyword>
<keyword evidence="1" id="KW-0880">Kelch repeat</keyword>
<evidence type="ECO:0000256" key="3">
    <source>
        <dbReference type="SAM" id="MobiDB-lite"/>
    </source>
</evidence>
<dbReference type="KEGG" id="acan:ACA1_093170"/>
<reference evidence="4 5" key="1">
    <citation type="journal article" date="2013" name="Genome Biol.">
        <title>Genome of Acanthamoeba castellanii highlights extensive lateral gene transfer and early evolution of tyrosine kinase signaling.</title>
        <authorList>
            <person name="Clarke M."/>
            <person name="Lohan A.J."/>
            <person name="Liu B."/>
            <person name="Lagkouvardos I."/>
            <person name="Roy S."/>
            <person name="Zafar N."/>
            <person name="Bertelli C."/>
            <person name="Schilde C."/>
            <person name="Kianianmomeni A."/>
            <person name="Burglin T.R."/>
            <person name="Frech C."/>
            <person name="Turcotte B."/>
            <person name="Kopec K.O."/>
            <person name="Synnott J.M."/>
            <person name="Choo C."/>
            <person name="Paponov I."/>
            <person name="Finkler A."/>
            <person name="Soon Heng Tan C."/>
            <person name="Hutchins A.P."/>
            <person name="Weinmeier T."/>
            <person name="Rattei T."/>
            <person name="Chu J.S."/>
            <person name="Gimenez G."/>
            <person name="Irimia M."/>
            <person name="Rigden D.J."/>
            <person name="Fitzpatrick D.A."/>
            <person name="Lorenzo-Morales J."/>
            <person name="Bateman A."/>
            <person name="Chiu C.H."/>
            <person name="Tang P."/>
            <person name="Hegemann P."/>
            <person name="Fromm H."/>
            <person name="Raoult D."/>
            <person name="Greub G."/>
            <person name="Miranda-Saavedra D."/>
            <person name="Chen N."/>
            <person name="Nash P."/>
            <person name="Ginger M.L."/>
            <person name="Horn M."/>
            <person name="Schaap P."/>
            <person name="Caler L."/>
            <person name="Loftus B."/>
        </authorList>
    </citation>
    <scope>NUCLEOTIDE SEQUENCE [LARGE SCALE GENOMIC DNA]</scope>
    <source>
        <strain evidence="4 5">Neff</strain>
    </source>
</reference>
<dbReference type="OrthoDB" id="45365at2759"/>